<dbReference type="PANTHER" id="PTHR46566">
    <property type="entry name" value="1-PHOSPHOFRUCTOKINASE-RELATED"/>
    <property type="match status" value="1"/>
</dbReference>
<dbReference type="InterPro" id="IPR029056">
    <property type="entry name" value="Ribokinase-like"/>
</dbReference>
<comment type="similarity">
    <text evidence="1">Belongs to the carbohydrate kinase pfkB family.</text>
</comment>
<dbReference type="GO" id="GO:0008662">
    <property type="term" value="F:1-phosphofructokinase activity"/>
    <property type="evidence" value="ECO:0007669"/>
    <property type="project" value="UniProtKB-EC"/>
</dbReference>
<organism evidence="10 11">
    <name type="scientific">Thalassobacillus hwangdonensis</name>
    <dbReference type="NCBI Taxonomy" id="546108"/>
    <lineage>
        <taxon>Bacteria</taxon>
        <taxon>Bacillati</taxon>
        <taxon>Bacillota</taxon>
        <taxon>Bacilli</taxon>
        <taxon>Bacillales</taxon>
        <taxon>Bacillaceae</taxon>
        <taxon>Thalassobacillus</taxon>
    </lineage>
</organism>
<dbReference type="Pfam" id="PF00294">
    <property type="entry name" value="PfkB"/>
    <property type="match status" value="1"/>
</dbReference>
<evidence type="ECO:0000256" key="6">
    <source>
        <dbReference type="ARBA" id="ARBA00047745"/>
    </source>
</evidence>
<evidence type="ECO:0000259" key="9">
    <source>
        <dbReference type="Pfam" id="PF00294"/>
    </source>
</evidence>
<feature type="domain" description="Carbohydrate kinase PfkB" evidence="9">
    <location>
        <begin position="7"/>
        <end position="282"/>
    </location>
</feature>
<dbReference type="NCBIfam" id="TIGR03168">
    <property type="entry name" value="1-PFK"/>
    <property type="match status" value="1"/>
</dbReference>
<dbReference type="NCBIfam" id="TIGR03828">
    <property type="entry name" value="pfkB"/>
    <property type="match status" value="1"/>
</dbReference>
<sequence>MIYTCTLNPSIDYIMHVDHFENGGLNRATNAFYYPGGKGINVSRVMNRLGTTTTALGFTGQFTGEFIKNFLDQEGVAHQFIDTEQYTRINVKLKSDVESEINGPGPELSNNHQSQLLNQIEQLTSEDILVVAGSVPSSLPEDFYNRIAAICTEKDISLAADTSGKALKQLIGEKVLLLKPNHHELGQLFDTQIESPEKAAYFAKKLVDQGAQHVIVSMGGNGAVFVDQTHAWFANVPTGSVKNSVGAGDSVVSGFLTAYTNGRTLEEAFKYGVASGSATAFQDDLCEKEDVERLLPEIKVVPIT</sequence>
<dbReference type="InterPro" id="IPR022463">
    <property type="entry name" value="1-PFruKinase"/>
</dbReference>
<evidence type="ECO:0000256" key="8">
    <source>
        <dbReference type="RuleBase" id="RU369061"/>
    </source>
</evidence>
<keyword evidence="5 7" id="KW-0067">ATP-binding</keyword>
<comment type="catalytic activity">
    <reaction evidence="7">
        <text>D-tagatofuranose 6-phosphate + ATP = D-tagatofuranose 1,6-bisphosphate + ADP + H(+)</text>
        <dbReference type="Rhea" id="RHEA:12420"/>
        <dbReference type="ChEBI" id="CHEBI:15378"/>
        <dbReference type="ChEBI" id="CHEBI:30616"/>
        <dbReference type="ChEBI" id="CHEBI:58694"/>
        <dbReference type="ChEBI" id="CHEBI:58695"/>
        <dbReference type="ChEBI" id="CHEBI:456216"/>
        <dbReference type="EC" id="2.7.1.144"/>
    </reaction>
</comment>
<comment type="pathway">
    <text evidence="7">Carbohydrate metabolism; D-tagatose 6-phosphate degradation; D-glyceraldehyde 3-phosphate and glycerone phosphate from D-tagatose 6-phosphate: step 1/2.</text>
</comment>
<gene>
    <name evidence="10" type="primary">pfkB</name>
    <name evidence="10" type="ORF">ACFQ2J_14595</name>
</gene>
<keyword evidence="2 7" id="KW-0808">Transferase</keyword>
<evidence type="ECO:0000256" key="2">
    <source>
        <dbReference type="ARBA" id="ARBA00022679"/>
    </source>
</evidence>
<dbReference type="RefSeq" id="WP_386061985.1">
    <property type="nucleotide sequence ID" value="NZ_JBHTKL010000005.1"/>
</dbReference>
<dbReference type="PROSITE" id="PS00584">
    <property type="entry name" value="PFKB_KINASES_2"/>
    <property type="match status" value="1"/>
</dbReference>
<dbReference type="CDD" id="cd01164">
    <property type="entry name" value="FruK_PfkB_like"/>
    <property type="match status" value="1"/>
</dbReference>
<comment type="function">
    <text evidence="8">Catalyzes the ATP-dependent phosphorylation of fructose-l-phosphate to fructose-l,6-bisphosphate.</text>
</comment>
<keyword evidence="7" id="KW-0423">Lactose metabolism</keyword>
<protein>
    <recommendedName>
        <fullName evidence="7">Tagatose-6-phosphate kinase</fullName>
        <ecNumber evidence="7">2.7.1.144</ecNumber>
    </recommendedName>
</protein>
<evidence type="ECO:0000256" key="7">
    <source>
        <dbReference type="PIRNR" id="PIRNR000535"/>
    </source>
</evidence>
<proteinExistence type="inferred from homology"/>
<evidence type="ECO:0000256" key="3">
    <source>
        <dbReference type="ARBA" id="ARBA00022741"/>
    </source>
</evidence>
<evidence type="ECO:0000256" key="4">
    <source>
        <dbReference type="ARBA" id="ARBA00022777"/>
    </source>
</evidence>
<evidence type="ECO:0000256" key="5">
    <source>
        <dbReference type="ARBA" id="ARBA00022840"/>
    </source>
</evidence>
<keyword evidence="11" id="KW-1185">Reference proteome</keyword>
<reference evidence="11" key="1">
    <citation type="journal article" date="2019" name="Int. J. Syst. Evol. Microbiol.">
        <title>The Global Catalogue of Microorganisms (GCM) 10K type strain sequencing project: providing services to taxonomists for standard genome sequencing and annotation.</title>
        <authorList>
            <consortium name="The Broad Institute Genomics Platform"/>
            <consortium name="The Broad Institute Genome Sequencing Center for Infectious Disease"/>
            <person name="Wu L."/>
            <person name="Ma J."/>
        </authorList>
    </citation>
    <scope>NUCLEOTIDE SEQUENCE [LARGE SCALE GENOMIC DNA]</scope>
    <source>
        <strain evidence="11">CCUG 56607</strain>
    </source>
</reference>
<dbReference type="InterPro" id="IPR011611">
    <property type="entry name" value="PfkB_dom"/>
</dbReference>
<dbReference type="Proteomes" id="UP001596990">
    <property type="component" value="Unassembled WGS sequence"/>
</dbReference>
<comment type="caution">
    <text evidence="10">The sequence shown here is derived from an EMBL/GenBank/DDBJ whole genome shotgun (WGS) entry which is preliminary data.</text>
</comment>
<keyword evidence="4 8" id="KW-0418">Kinase</keyword>
<name>A0ABW3L2V7_9BACI</name>
<dbReference type="PIRSF" id="PIRSF000535">
    <property type="entry name" value="1PFK/6PFK/LacC"/>
    <property type="match status" value="1"/>
</dbReference>
<evidence type="ECO:0000313" key="10">
    <source>
        <dbReference type="EMBL" id="MFD1020414.1"/>
    </source>
</evidence>
<dbReference type="PANTHER" id="PTHR46566:SF1">
    <property type="entry name" value="1-PHOSPHOFRUCTOKINASE"/>
    <property type="match status" value="1"/>
</dbReference>
<accession>A0ABW3L2V7</accession>
<comment type="catalytic activity">
    <reaction evidence="6 8">
        <text>beta-D-fructose 1-phosphate + ATP = beta-D-fructose 1,6-bisphosphate + ADP + H(+)</text>
        <dbReference type="Rhea" id="RHEA:14213"/>
        <dbReference type="ChEBI" id="CHEBI:15378"/>
        <dbReference type="ChEBI" id="CHEBI:30616"/>
        <dbReference type="ChEBI" id="CHEBI:32966"/>
        <dbReference type="ChEBI" id="CHEBI:138881"/>
        <dbReference type="ChEBI" id="CHEBI:456216"/>
        <dbReference type="EC" id="2.7.1.56"/>
    </reaction>
</comment>
<dbReference type="SUPFAM" id="SSF53613">
    <property type="entry name" value="Ribokinase-like"/>
    <property type="match status" value="1"/>
</dbReference>
<dbReference type="InterPro" id="IPR002173">
    <property type="entry name" value="Carboh/pur_kinase_PfkB_CS"/>
</dbReference>
<dbReference type="Gene3D" id="3.40.1190.20">
    <property type="match status" value="1"/>
</dbReference>
<dbReference type="EMBL" id="JBHTKL010000005">
    <property type="protein sequence ID" value="MFD1020414.1"/>
    <property type="molecule type" value="Genomic_DNA"/>
</dbReference>
<keyword evidence="3 7" id="KW-0547">Nucleotide-binding</keyword>
<dbReference type="EC" id="2.7.1.144" evidence="7"/>
<evidence type="ECO:0000313" key="11">
    <source>
        <dbReference type="Proteomes" id="UP001596990"/>
    </source>
</evidence>
<comment type="similarity">
    <text evidence="7">Belongs to the carbohydrate kinase PfkB family. LacC subfamily.</text>
</comment>
<evidence type="ECO:0000256" key="1">
    <source>
        <dbReference type="ARBA" id="ARBA00005380"/>
    </source>
</evidence>
<dbReference type="PROSITE" id="PS00583">
    <property type="entry name" value="PFKB_KINASES_1"/>
    <property type="match status" value="1"/>
</dbReference>
<dbReference type="InterPro" id="IPR017583">
    <property type="entry name" value="Tagatose/fructose_Pkinase"/>
</dbReference>